<comment type="caution">
    <text evidence="1">The sequence shown here is derived from an EMBL/GenBank/DDBJ whole genome shotgun (WGS) entry which is preliminary data.</text>
</comment>
<dbReference type="EMBL" id="LOJW01000026">
    <property type="protein sequence ID" value="OOW68774.1"/>
    <property type="molecule type" value="Genomic_DNA"/>
</dbReference>
<accession>A0A1T1NZJ4</accession>
<proteinExistence type="predicted"/>
<evidence type="ECO:0000313" key="2">
    <source>
        <dbReference type="Proteomes" id="UP000190559"/>
    </source>
</evidence>
<gene>
    <name evidence="1" type="ORF">Xmlh_12510</name>
</gene>
<evidence type="ECO:0000313" key="1">
    <source>
        <dbReference type="EMBL" id="OOW68774.1"/>
    </source>
</evidence>
<dbReference type="AlphaFoldDB" id="A0A1T1NZJ4"/>
<organism evidence="1 2">
    <name type="scientific">Xanthomonas axonopodis pv. melhusii</name>
    <dbReference type="NCBI Taxonomy" id="487834"/>
    <lineage>
        <taxon>Bacteria</taxon>
        <taxon>Pseudomonadati</taxon>
        <taxon>Pseudomonadota</taxon>
        <taxon>Gammaproteobacteria</taxon>
        <taxon>Lysobacterales</taxon>
        <taxon>Lysobacteraceae</taxon>
        <taxon>Xanthomonas</taxon>
    </lineage>
</organism>
<name>A0A1T1NZJ4_9XANT</name>
<sequence>MAVQCRQPFAVQLQMDFAVRRIAVAFGMTQKGERCRPPFFTIGPHQKRISAPKLSTSARLIVRSS</sequence>
<reference evidence="1 2" key="1">
    <citation type="submission" date="2015-12" db="EMBL/GenBank/DDBJ databases">
        <authorList>
            <person name="Shamseldin A."/>
            <person name="Moawad H."/>
            <person name="Abd El-Rahim W.M."/>
            <person name="Sadowsky M.J."/>
        </authorList>
    </citation>
    <scope>NUCLEOTIDE SEQUENCE [LARGE SCALE GENOMIC DNA]</scope>
    <source>
        <strain evidence="1 2">LMG9050</strain>
    </source>
</reference>
<protein>
    <submittedName>
        <fullName evidence="1">Uncharacterized protein</fullName>
    </submittedName>
</protein>
<dbReference type="Proteomes" id="UP000190559">
    <property type="component" value="Unassembled WGS sequence"/>
</dbReference>